<keyword evidence="8" id="KW-1185">Reference proteome</keyword>
<dbReference type="SUPFAM" id="SSF47226">
    <property type="entry name" value="Histidine-containing phosphotransfer domain, HPT domain"/>
    <property type="match status" value="1"/>
</dbReference>
<evidence type="ECO:0000313" key="7">
    <source>
        <dbReference type="EMBL" id="ANB75102.1"/>
    </source>
</evidence>
<dbReference type="EC" id="2.7.13.3" evidence="2"/>
<organism evidence="7 8">
    <name type="scientific">Paraburkholderia phytofirmans OLGA172</name>
    <dbReference type="NCBI Taxonomy" id="1417228"/>
    <lineage>
        <taxon>Bacteria</taxon>
        <taxon>Pseudomonadati</taxon>
        <taxon>Pseudomonadota</taxon>
        <taxon>Betaproteobacteria</taxon>
        <taxon>Burkholderiales</taxon>
        <taxon>Burkholderiaceae</taxon>
        <taxon>Paraburkholderia</taxon>
    </lineage>
</organism>
<keyword evidence="5" id="KW-0472">Membrane</keyword>
<keyword evidence="5" id="KW-0812">Transmembrane</keyword>
<feature type="transmembrane region" description="Helical" evidence="5">
    <location>
        <begin position="127"/>
        <end position="149"/>
    </location>
</feature>
<dbReference type="Proteomes" id="UP000076852">
    <property type="component" value="Chromosome 2"/>
</dbReference>
<dbReference type="EMBL" id="CP014579">
    <property type="protein sequence ID" value="ANB75102.1"/>
    <property type="molecule type" value="Genomic_DNA"/>
</dbReference>
<dbReference type="GO" id="GO:0000155">
    <property type="term" value="F:phosphorelay sensor kinase activity"/>
    <property type="evidence" value="ECO:0007669"/>
    <property type="project" value="TreeGrafter"/>
</dbReference>
<keyword evidence="5" id="KW-1133">Transmembrane helix</keyword>
<dbReference type="SUPFAM" id="SSF55874">
    <property type="entry name" value="ATPase domain of HSP90 chaperone/DNA topoisomerase II/histidine kinase"/>
    <property type="match status" value="1"/>
</dbReference>
<feature type="domain" description="Histidine kinase" evidence="6">
    <location>
        <begin position="203"/>
        <end position="424"/>
    </location>
</feature>
<evidence type="ECO:0000256" key="3">
    <source>
        <dbReference type="ARBA" id="ARBA00022679"/>
    </source>
</evidence>
<dbReference type="InterPro" id="IPR036890">
    <property type="entry name" value="HATPase_C_sf"/>
</dbReference>
<reference evidence="7 8" key="1">
    <citation type="journal article" date="2016" name="Gene">
        <title>PacBio SMRT assembly of a complex multi-replicon genome reveals chlorocatechol degradative operon in a region of genome plasticity.</title>
        <authorList>
            <person name="Ricker N."/>
            <person name="Shen S.Y."/>
            <person name="Goordial J."/>
            <person name="Jin S."/>
            <person name="Fulthorpe R.R."/>
        </authorList>
    </citation>
    <scope>NUCLEOTIDE SEQUENCE [LARGE SCALE GENOMIC DNA]</scope>
    <source>
        <strain evidence="7 8">OLGA172</strain>
    </source>
</reference>
<evidence type="ECO:0000256" key="5">
    <source>
        <dbReference type="SAM" id="Phobius"/>
    </source>
</evidence>
<keyword evidence="4" id="KW-0418">Kinase</keyword>
<proteinExistence type="predicted"/>
<name>A0A160FQU6_9BURK</name>
<evidence type="ECO:0000256" key="4">
    <source>
        <dbReference type="ARBA" id="ARBA00022777"/>
    </source>
</evidence>
<comment type="catalytic activity">
    <reaction evidence="1">
        <text>ATP + protein L-histidine = ADP + protein N-phospho-L-histidine.</text>
        <dbReference type="EC" id="2.7.13.3"/>
    </reaction>
</comment>
<dbReference type="Gene3D" id="1.10.287.130">
    <property type="match status" value="1"/>
</dbReference>
<dbReference type="InterPro" id="IPR036641">
    <property type="entry name" value="HPT_dom_sf"/>
</dbReference>
<protein>
    <recommendedName>
        <fullName evidence="2">histidine kinase</fullName>
        <ecNumber evidence="2">2.7.13.3</ecNumber>
    </recommendedName>
</protein>
<keyword evidence="3" id="KW-0808">Transferase</keyword>
<evidence type="ECO:0000256" key="1">
    <source>
        <dbReference type="ARBA" id="ARBA00000085"/>
    </source>
</evidence>
<dbReference type="KEGG" id="buz:AYM40_22030"/>
<gene>
    <name evidence="7" type="ORF">AYM40_22030</name>
</gene>
<dbReference type="PROSITE" id="PS50109">
    <property type="entry name" value="HIS_KIN"/>
    <property type="match status" value="1"/>
</dbReference>
<evidence type="ECO:0000313" key="8">
    <source>
        <dbReference type="Proteomes" id="UP000076852"/>
    </source>
</evidence>
<dbReference type="InterPro" id="IPR005467">
    <property type="entry name" value="His_kinase_dom"/>
</dbReference>
<dbReference type="Gene3D" id="3.30.565.10">
    <property type="entry name" value="Histidine kinase-like ATPase, C-terminal domain"/>
    <property type="match status" value="1"/>
</dbReference>
<feature type="transmembrane region" description="Helical" evidence="5">
    <location>
        <begin position="204"/>
        <end position="222"/>
    </location>
</feature>
<dbReference type="InterPro" id="IPR003594">
    <property type="entry name" value="HATPase_dom"/>
</dbReference>
<dbReference type="PANTHER" id="PTHR43047">
    <property type="entry name" value="TWO-COMPONENT HISTIDINE PROTEIN KINASE"/>
    <property type="match status" value="1"/>
</dbReference>
<dbReference type="STRING" id="1804984.AYM40_22030"/>
<dbReference type="AlphaFoldDB" id="A0A160FQU6"/>
<dbReference type="GO" id="GO:0009927">
    <property type="term" value="F:histidine phosphotransfer kinase activity"/>
    <property type="evidence" value="ECO:0007669"/>
    <property type="project" value="TreeGrafter"/>
</dbReference>
<dbReference type="GO" id="GO:0005886">
    <property type="term" value="C:plasma membrane"/>
    <property type="evidence" value="ECO:0007669"/>
    <property type="project" value="TreeGrafter"/>
</dbReference>
<evidence type="ECO:0000256" key="2">
    <source>
        <dbReference type="ARBA" id="ARBA00012438"/>
    </source>
</evidence>
<dbReference type="SMART" id="SM00387">
    <property type="entry name" value="HATPase_c"/>
    <property type="match status" value="1"/>
</dbReference>
<accession>A0A160FQU6</accession>
<dbReference type="Pfam" id="PF02518">
    <property type="entry name" value="HATPase_c"/>
    <property type="match status" value="1"/>
</dbReference>
<dbReference type="PANTHER" id="PTHR43047:SF72">
    <property type="entry name" value="OSMOSENSING HISTIDINE PROTEIN KINASE SLN1"/>
    <property type="match status" value="1"/>
</dbReference>
<evidence type="ECO:0000259" key="6">
    <source>
        <dbReference type="PROSITE" id="PS50109"/>
    </source>
</evidence>
<sequence length="570" mass="59661">MNMMSLFGSPVGAQGRARRFSPSARTASIRYATVLGSLFAFTLLCVVSVRANAAPLAEASSLAGNPRPVAALAARGPVGDAQAGGGAYVRGQGVDIHAVGAAPASENSSSQDGFAVAEHSSAPAWPALFAVLVALTGLAIVALGGWCRARAGLKLTSRKLQVIESDWQRRHTAAEAREQAARIAAGTQATAAAKQERDRILRTMRHFVGGPLSALAGLLAGLDTASLTPVQRALAGKIQSAVRTCVRALEDMLSPSPIEPHAIVLDEDSTDFRELIDGVVALFSPAAAQRGLRLSVSIDQSVAARVLTDSARLGQIVFHLLSKAVRATEHGQITIAVRAQPLNAGSQRIFISVRDVGAKAAPSAQPPLPGLFVTGEPMGDESHSDGDAGFALCRLLTQRMGGELTVEIQPGFGTCATFTAPFPIESLRPFVEPANGNALAISARLVGGAAGAQAESFDRSYLGALSNEGIDLHTFIAGWRRSMLDDLDRLRSLRDGRDRLDLAGLRATLHRLSGAVALVGASSLMDALRQVSAAPTEPETDAIDALLKRAEALMMQLDDQTIDPHRSKLS</sequence>